<dbReference type="EMBL" id="CP009896">
    <property type="protein sequence ID" value="AIY15679.1"/>
    <property type="molecule type" value="Genomic_DNA"/>
</dbReference>
<sequence length="407" mass="42051">MRAVVRSGAAWFLPVLFALAAWYGARLTVPIGYAAGDLAQAGIGLYVAAPATAAFMALQYRGFTSLTRPLRSVRSGLRLAVRAWWPLLLGAPTALCLAVLVSGRAVPDDGPAWALLAIDFLTVLTAGLTGLACAWAFPAVVAVPLAAVGWFAWIGYGPASASTLVHNLDSTFGCCSSDTRPAAVAVQATLLLLLVTSASIACLLAPARSPRIPRLLVAVALVAALAAGFGAGAATLGTSDRPLDLTATEPRTTSLTCRTTYDVEVCLWPENGDRAVALARIVNALGPELRLLGLAPVHRLVQGGPVPDAVSVEAGAGLSSQDLRLGVASGYVDARAGCRSAPSAARDRSVALVALLTGLRPDDVVPRLGTGPVAAAEDALALRERTPPEVARWFRASVAEIRCARTR</sequence>
<dbReference type="Proteomes" id="UP000030300">
    <property type="component" value="Chromosome"/>
</dbReference>
<accession>A0A0A1DER4</accession>
<organism evidence="2 3">
    <name type="scientific">Nocardioides simplex</name>
    <name type="common">Arthrobacter simplex</name>
    <dbReference type="NCBI Taxonomy" id="2045"/>
    <lineage>
        <taxon>Bacteria</taxon>
        <taxon>Bacillati</taxon>
        <taxon>Actinomycetota</taxon>
        <taxon>Actinomycetes</taxon>
        <taxon>Propionibacteriales</taxon>
        <taxon>Nocardioidaceae</taxon>
        <taxon>Pimelobacter</taxon>
    </lineage>
</organism>
<name>A0A0A1DER4_NOCSI</name>
<dbReference type="HOGENOM" id="CLU_054046_0_0_11"/>
<dbReference type="AlphaFoldDB" id="A0A0A1DER4"/>
<evidence type="ECO:0000259" key="1">
    <source>
        <dbReference type="Pfam" id="PF23866"/>
    </source>
</evidence>
<evidence type="ECO:0000313" key="3">
    <source>
        <dbReference type="Proteomes" id="UP000030300"/>
    </source>
</evidence>
<proteinExistence type="predicted"/>
<reference evidence="2 3" key="1">
    <citation type="journal article" date="2015" name="Genome Announc.">
        <title>Complete Genome Sequence of Steroid-Transforming Nocardioides simplex VKM Ac-2033D.</title>
        <authorList>
            <person name="Shtratnikova V.Y."/>
            <person name="Schelkunov M.I."/>
            <person name="Pekov Y.A."/>
            <person name="Fokina V.V."/>
            <person name="Logacheva M.D."/>
            <person name="Sokolov S.L."/>
            <person name="Bragin E.Y."/>
            <person name="Ashapkin V.V."/>
            <person name="Donova M.V."/>
        </authorList>
    </citation>
    <scope>NUCLEOTIDE SEQUENCE [LARGE SCALE GENOMIC DNA]</scope>
    <source>
        <strain evidence="2 3">VKM Ac-2033D</strain>
    </source>
</reference>
<dbReference type="STRING" id="2045.KR76_00820"/>
<gene>
    <name evidence="2" type="ORF">KR76_00820</name>
</gene>
<dbReference type="RefSeq" id="WP_038675940.1">
    <property type="nucleotide sequence ID" value="NZ_BJMC01000016.1"/>
</dbReference>
<dbReference type="KEGG" id="psim:KR76_00820"/>
<protein>
    <submittedName>
        <fullName evidence="2">Putative membrane protein</fullName>
    </submittedName>
</protein>
<keyword evidence="3" id="KW-1185">Reference proteome</keyword>
<evidence type="ECO:0000313" key="2">
    <source>
        <dbReference type="EMBL" id="AIY15679.1"/>
    </source>
</evidence>
<dbReference type="GeneID" id="96612910"/>
<dbReference type="Pfam" id="PF23866">
    <property type="entry name" value="DUF7224"/>
    <property type="match status" value="1"/>
</dbReference>
<dbReference type="InterPro" id="IPR055648">
    <property type="entry name" value="DUF7224"/>
</dbReference>
<feature type="domain" description="DUF7224" evidence="1">
    <location>
        <begin position="265"/>
        <end position="399"/>
    </location>
</feature>